<keyword evidence="4 5" id="KW-0472">Membrane</keyword>
<keyword evidence="2 5" id="KW-0812">Transmembrane</keyword>
<dbReference type="AlphaFoldDB" id="A0A644ZK63"/>
<evidence type="ECO:0000256" key="5">
    <source>
        <dbReference type="SAM" id="Phobius"/>
    </source>
</evidence>
<evidence type="ECO:0000256" key="3">
    <source>
        <dbReference type="ARBA" id="ARBA00022989"/>
    </source>
</evidence>
<gene>
    <name evidence="7" type="ORF">SDC9_85705</name>
</gene>
<comment type="caution">
    <text evidence="7">The sequence shown here is derived from an EMBL/GenBank/DDBJ whole genome shotgun (WGS) entry which is preliminary data.</text>
</comment>
<name>A0A644ZK63_9ZZZZ</name>
<proteinExistence type="predicted"/>
<dbReference type="InterPro" id="IPR010652">
    <property type="entry name" value="DUF1232"/>
</dbReference>
<dbReference type="GO" id="GO:0012505">
    <property type="term" value="C:endomembrane system"/>
    <property type="evidence" value="ECO:0007669"/>
    <property type="project" value="UniProtKB-SubCell"/>
</dbReference>
<organism evidence="7">
    <name type="scientific">bioreactor metagenome</name>
    <dbReference type="NCBI Taxonomy" id="1076179"/>
    <lineage>
        <taxon>unclassified sequences</taxon>
        <taxon>metagenomes</taxon>
        <taxon>ecological metagenomes</taxon>
    </lineage>
</organism>
<reference evidence="7" key="1">
    <citation type="submission" date="2019-08" db="EMBL/GenBank/DDBJ databases">
        <authorList>
            <person name="Kucharzyk K."/>
            <person name="Murdoch R.W."/>
            <person name="Higgins S."/>
            <person name="Loffler F."/>
        </authorList>
    </citation>
    <scope>NUCLEOTIDE SEQUENCE</scope>
</reference>
<feature type="transmembrane region" description="Helical" evidence="5">
    <location>
        <begin position="34"/>
        <end position="53"/>
    </location>
</feature>
<dbReference type="Pfam" id="PF06803">
    <property type="entry name" value="DUF1232"/>
    <property type="match status" value="1"/>
</dbReference>
<feature type="domain" description="DUF1232" evidence="6">
    <location>
        <begin position="38"/>
        <end position="74"/>
    </location>
</feature>
<feature type="transmembrane region" description="Helical" evidence="5">
    <location>
        <begin position="59"/>
        <end position="83"/>
    </location>
</feature>
<feature type="transmembrane region" description="Helical" evidence="5">
    <location>
        <begin position="104"/>
        <end position="125"/>
    </location>
</feature>
<accession>A0A644ZK63</accession>
<evidence type="ECO:0000256" key="2">
    <source>
        <dbReference type="ARBA" id="ARBA00022692"/>
    </source>
</evidence>
<evidence type="ECO:0000313" key="7">
    <source>
        <dbReference type="EMBL" id="MPM39073.1"/>
    </source>
</evidence>
<dbReference type="EMBL" id="VSSQ01008512">
    <property type="protein sequence ID" value="MPM39073.1"/>
    <property type="molecule type" value="Genomic_DNA"/>
</dbReference>
<evidence type="ECO:0000256" key="4">
    <source>
        <dbReference type="ARBA" id="ARBA00023136"/>
    </source>
</evidence>
<evidence type="ECO:0000259" key="6">
    <source>
        <dbReference type="Pfam" id="PF06803"/>
    </source>
</evidence>
<comment type="subcellular location">
    <subcellularLocation>
        <location evidence="1">Endomembrane system</location>
        <topology evidence="1">Multi-pass membrane protein</topology>
    </subcellularLocation>
</comment>
<protein>
    <recommendedName>
        <fullName evidence="6">DUF1232 domain-containing protein</fullName>
    </recommendedName>
</protein>
<keyword evidence="3 5" id="KW-1133">Transmembrane helix</keyword>
<evidence type="ECO:0000256" key="1">
    <source>
        <dbReference type="ARBA" id="ARBA00004127"/>
    </source>
</evidence>
<sequence length="131" mass="14994">MNLISSVIEFGKKKSKELKREVGALYFAYKRNDVAWYAKAFAIIVVGYAMSPIDLIPDFIPILGYLDDLILIPLGITIALKLIPKEIMEECRKEAEELFKNKKINGWIAGGIIIVLWLILILFTINKFYNK</sequence>